<keyword evidence="2" id="KW-1185">Reference proteome</keyword>
<evidence type="ECO:0000313" key="2">
    <source>
        <dbReference type="Proteomes" id="UP001066276"/>
    </source>
</evidence>
<dbReference type="EMBL" id="JANPWB010000008">
    <property type="protein sequence ID" value="KAJ1161213.1"/>
    <property type="molecule type" value="Genomic_DNA"/>
</dbReference>
<dbReference type="Proteomes" id="UP001066276">
    <property type="component" value="Chromosome 4_2"/>
</dbReference>
<proteinExistence type="predicted"/>
<organism evidence="1 2">
    <name type="scientific">Pleurodeles waltl</name>
    <name type="common">Iberian ribbed newt</name>
    <dbReference type="NCBI Taxonomy" id="8319"/>
    <lineage>
        <taxon>Eukaryota</taxon>
        <taxon>Metazoa</taxon>
        <taxon>Chordata</taxon>
        <taxon>Craniata</taxon>
        <taxon>Vertebrata</taxon>
        <taxon>Euteleostomi</taxon>
        <taxon>Amphibia</taxon>
        <taxon>Batrachia</taxon>
        <taxon>Caudata</taxon>
        <taxon>Salamandroidea</taxon>
        <taxon>Salamandridae</taxon>
        <taxon>Pleurodelinae</taxon>
        <taxon>Pleurodeles</taxon>
    </lineage>
</organism>
<protein>
    <submittedName>
        <fullName evidence="1">Uncharacterized protein</fullName>
    </submittedName>
</protein>
<comment type="caution">
    <text evidence="1">The sequence shown here is derived from an EMBL/GenBank/DDBJ whole genome shotgun (WGS) entry which is preliminary data.</text>
</comment>
<gene>
    <name evidence="1" type="ORF">NDU88_001700</name>
</gene>
<name>A0AAV7SAU0_PLEWA</name>
<sequence length="176" mass="20315">MHLRICGSQEEVLSSEATLRTWEQRRPRYPELQAKLLAAKETVATNAKQLRYFDYRNYMVRKHAERDSTGSLLAWLVNPTKRGSVIVELEDNRGYRAYWLNDYYAILCRLVRNVKMDIETFLAPLTLPMLSPDEAAELGVNITLQEVRAAIKTMARTRLLALMACRLSSILPTWIP</sequence>
<reference evidence="1" key="1">
    <citation type="journal article" date="2022" name="bioRxiv">
        <title>Sequencing and chromosome-scale assembly of the giantPleurodeles waltlgenome.</title>
        <authorList>
            <person name="Brown T."/>
            <person name="Elewa A."/>
            <person name="Iarovenko S."/>
            <person name="Subramanian E."/>
            <person name="Araus A.J."/>
            <person name="Petzold A."/>
            <person name="Susuki M."/>
            <person name="Suzuki K.-i.T."/>
            <person name="Hayashi T."/>
            <person name="Toyoda A."/>
            <person name="Oliveira C."/>
            <person name="Osipova E."/>
            <person name="Leigh N.D."/>
            <person name="Simon A."/>
            <person name="Yun M.H."/>
        </authorList>
    </citation>
    <scope>NUCLEOTIDE SEQUENCE</scope>
    <source>
        <strain evidence="1">20211129_DDA</strain>
        <tissue evidence="1">Liver</tissue>
    </source>
</reference>
<evidence type="ECO:0000313" key="1">
    <source>
        <dbReference type="EMBL" id="KAJ1161213.1"/>
    </source>
</evidence>
<accession>A0AAV7SAU0</accession>
<dbReference type="AlphaFoldDB" id="A0AAV7SAU0"/>